<gene>
    <name evidence="2" type="ORF">BFJ68_g11178</name>
</gene>
<reference evidence="2 3" key="1">
    <citation type="journal article" date="2018" name="Sci. Rep.">
        <title>Characterisation of pathogen-specific regions and novel effector candidates in Fusarium oxysporum f. sp. cepae.</title>
        <authorList>
            <person name="Armitage A.D."/>
            <person name="Taylor A."/>
            <person name="Sobczyk M.K."/>
            <person name="Baxter L."/>
            <person name="Greenfield B.P."/>
            <person name="Bates H.J."/>
            <person name="Wilson F."/>
            <person name="Jackson A.C."/>
            <person name="Ott S."/>
            <person name="Harrison R.J."/>
            <person name="Clarkson J.P."/>
        </authorList>
    </citation>
    <scope>NUCLEOTIDE SEQUENCE [LARGE SCALE GENOMIC DNA]</scope>
    <source>
        <strain evidence="2 3">Fo_A28</strain>
    </source>
</reference>
<dbReference type="EMBL" id="MRCY01000064">
    <property type="protein sequence ID" value="RKL04195.1"/>
    <property type="molecule type" value="Genomic_DNA"/>
</dbReference>
<protein>
    <submittedName>
        <fullName evidence="2">Uncharacterized protein</fullName>
    </submittedName>
</protein>
<feature type="compositionally biased region" description="Basic and acidic residues" evidence="1">
    <location>
        <begin position="48"/>
        <end position="58"/>
    </location>
</feature>
<organism evidence="2 3">
    <name type="scientific">Fusarium oxysporum</name>
    <name type="common">Fusarium vascular wilt</name>
    <dbReference type="NCBI Taxonomy" id="5507"/>
    <lineage>
        <taxon>Eukaryota</taxon>
        <taxon>Fungi</taxon>
        <taxon>Dikarya</taxon>
        <taxon>Ascomycota</taxon>
        <taxon>Pezizomycotina</taxon>
        <taxon>Sordariomycetes</taxon>
        <taxon>Hypocreomycetidae</taxon>
        <taxon>Hypocreales</taxon>
        <taxon>Nectriaceae</taxon>
        <taxon>Fusarium</taxon>
        <taxon>Fusarium oxysporum species complex</taxon>
    </lineage>
</organism>
<evidence type="ECO:0000313" key="3">
    <source>
        <dbReference type="Proteomes" id="UP000285860"/>
    </source>
</evidence>
<evidence type="ECO:0000256" key="1">
    <source>
        <dbReference type="SAM" id="MobiDB-lite"/>
    </source>
</evidence>
<comment type="caution">
    <text evidence="2">The sequence shown here is derived from an EMBL/GenBank/DDBJ whole genome shotgun (WGS) entry which is preliminary data.</text>
</comment>
<dbReference type="AlphaFoldDB" id="A0A420QW80"/>
<evidence type="ECO:0000313" key="2">
    <source>
        <dbReference type="EMBL" id="RKL04195.1"/>
    </source>
</evidence>
<feature type="region of interest" description="Disordered" evidence="1">
    <location>
        <begin position="1"/>
        <end position="58"/>
    </location>
</feature>
<accession>A0A420QW80</accession>
<feature type="compositionally biased region" description="Polar residues" evidence="1">
    <location>
        <begin position="19"/>
        <end position="34"/>
    </location>
</feature>
<sequence length="58" mass="6556">MGKKNKNKNAEPPPGPMSSWRQHTGLYPSTSSGIESYRRVDNNAQTPNEDKLKRFLPV</sequence>
<name>A0A420QW80_FUSOX</name>
<proteinExistence type="predicted"/>
<dbReference type="Proteomes" id="UP000285860">
    <property type="component" value="Unassembled WGS sequence"/>
</dbReference>